<evidence type="ECO:0000256" key="5">
    <source>
        <dbReference type="ARBA" id="ARBA00022989"/>
    </source>
</evidence>
<evidence type="ECO:0000256" key="4">
    <source>
        <dbReference type="ARBA" id="ARBA00022753"/>
    </source>
</evidence>
<gene>
    <name evidence="10" type="ORF">KFL_004700090</name>
</gene>
<evidence type="ECO:0000256" key="7">
    <source>
        <dbReference type="ARBA" id="ARBA00025284"/>
    </source>
</evidence>
<feature type="transmembrane region" description="Helical" evidence="8">
    <location>
        <begin position="151"/>
        <end position="172"/>
    </location>
</feature>
<keyword evidence="5 8" id="KW-1133">Transmembrane helix</keyword>
<evidence type="ECO:0000313" key="11">
    <source>
        <dbReference type="Proteomes" id="UP000054558"/>
    </source>
</evidence>
<proteinExistence type="inferred from homology"/>
<dbReference type="PANTHER" id="PTHR12570:SF9">
    <property type="entry name" value="MAGNESIUM TRANSPORTER NIPA8-RELATED"/>
    <property type="match status" value="1"/>
</dbReference>
<dbReference type="OrthoDB" id="165382at2759"/>
<evidence type="ECO:0000256" key="9">
    <source>
        <dbReference type="SAM" id="MobiDB-lite"/>
    </source>
</evidence>
<keyword evidence="8" id="KW-0406">Ion transport</keyword>
<feature type="transmembrane region" description="Helical" evidence="8">
    <location>
        <begin position="85"/>
        <end position="105"/>
    </location>
</feature>
<comment type="function">
    <text evidence="7 8">Acts as a Mg(2+) transporter. Can also transport other divalent cations such as Fe(2+), Sr(2+), Ba(2+), Mn(2+) and Co(2+) but to a much less extent than Mg(2+).</text>
</comment>
<evidence type="ECO:0000256" key="1">
    <source>
        <dbReference type="ARBA" id="ARBA00004141"/>
    </source>
</evidence>
<keyword evidence="8" id="KW-1003">Cell membrane</keyword>
<dbReference type="AlphaFoldDB" id="A0A1Y1IJW3"/>
<evidence type="ECO:0000313" key="10">
    <source>
        <dbReference type="EMBL" id="GAQ88927.1"/>
    </source>
</evidence>
<name>A0A1Y1IJW3_KLENI</name>
<evidence type="ECO:0000256" key="6">
    <source>
        <dbReference type="ARBA" id="ARBA00023136"/>
    </source>
</evidence>
<dbReference type="GO" id="GO:0005886">
    <property type="term" value="C:plasma membrane"/>
    <property type="evidence" value="ECO:0007669"/>
    <property type="project" value="UniProtKB-SubCell"/>
</dbReference>
<reference evidence="10 11" key="1">
    <citation type="journal article" date="2014" name="Nat. Commun.">
        <title>Klebsormidium flaccidum genome reveals primary factors for plant terrestrial adaptation.</title>
        <authorList>
            <person name="Hori K."/>
            <person name="Maruyama F."/>
            <person name="Fujisawa T."/>
            <person name="Togashi T."/>
            <person name="Yamamoto N."/>
            <person name="Seo M."/>
            <person name="Sato S."/>
            <person name="Yamada T."/>
            <person name="Mori H."/>
            <person name="Tajima N."/>
            <person name="Moriyama T."/>
            <person name="Ikeuchi M."/>
            <person name="Watanabe M."/>
            <person name="Wada H."/>
            <person name="Kobayashi K."/>
            <person name="Saito M."/>
            <person name="Masuda T."/>
            <person name="Sasaki-Sekimoto Y."/>
            <person name="Mashiguchi K."/>
            <person name="Awai K."/>
            <person name="Shimojima M."/>
            <person name="Masuda S."/>
            <person name="Iwai M."/>
            <person name="Nobusawa T."/>
            <person name="Narise T."/>
            <person name="Kondo S."/>
            <person name="Saito H."/>
            <person name="Sato R."/>
            <person name="Murakawa M."/>
            <person name="Ihara Y."/>
            <person name="Oshima-Yamada Y."/>
            <person name="Ohtaka K."/>
            <person name="Satoh M."/>
            <person name="Sonobe K."/>
            <person name="Ishii M."/>
            <person name="Ohtani R."/>
            <person name="Kanamori-Sato M."/>
            <person name="Honoki R."/>
            <person name="Miyazaki D."/>
            <person name="Mochizuki H."/>
            <person name="Umetsu J."/>
            <person name="Higashi K."/>
            <person name="Shibata D."/>
            <person name="Kamiya Y."/>
            <person name="Sato N."/>
            <person name="Nakamura Y."/>
            <person name="Tabata S."/>
            <person name="Ida S."/>
            <person name="Kurokawa K."/>
            <person name="Ohta H."/>
        </authorList>
    </citation>
    <scope>NUCLEOTIDE SEQUENCE [LARGE SCALE GENOMIC DNA]</scope>
    <source>
        <strain evidence="10 11">NIES-2285</strain>
    </source>
</reference>
<accession>A0A1Y1IJW3</accession>
<keyword evidence="6 8" id="KW-0472">Membrane</keyword>
<protein>
    <recommendedName>
        <fullName evidence="8">Probable magnesium transporter</fullName>
    </recommendedName>
</protein>
<keyword evidence="3 8" id="KW-0812">Transmembrane</keyword>
<dbReference type="GO" id="GO:0015095">
    <property type="term" value="F:magnesium ion transmembrane transporter activity"/>
    <property type="evidence" value="ECO:0007669"/>
    <property type="project" value="UniProtKB-UniRule"/>
</dbReference>
<keyword evidence="11" id="KW-1185">Reference proteome</keyword>
<comment type="subunit">
    <text evidence="8">Homodimer.</text>
</comment>
<feature type="transmembrane region" description="Helical" evidence="8">
    <location>
        <begin position="296"/>
        <end position="314"/>
    </location>
</feature>
<keyword evidence="8" id="KW-0460">Magnesium</keyword>
<sequence>MGEWVIGACINFVGSIGINFGTNLLKLGHNQREKLARQEAIARGEKSVEKKPITHFREWQVGVVIFAVGNALNFISFGYAAQSLLAALGSVQFISNVGFAYFVLGENVTNRIVVATALIVVGNIFLVAFGNHESTTYGHDDLLHMYENPVYLVYCTVLVLLVGGLYCVYRYGLSVVSSRKFSDPTIPHQWRTLVPFSYAMVSGVIGTQSVLFAKSLSVLMRLTMHGDSQLDGWFTYAVAILFALTAAFWMARLNQGLAMFDAMLIVPMLQIVWTFFSIFTGFIYFKEYQVFDGFQAGMFSIGIFFLFCGMYLLAPKPNKVAAAVVDEEELETLPLVADRQKPGLSPAPSANWDTEVQKASVQPGLGASSVHKRLSFGAAVGNTLDEVSSGVRSAYDVSMGMGPESVHTGTIFTMPMIASSRVSWRRGAGSGDEWAPGEAHPDFDDEFELPLSIESEPSECSLR</sequence>
<feature type="compositionally biased region" description="Low complexity" evidence="9">
    <location>
        <begin position="449"/>
        <end position="463"/>
    </location>
</feature>
<feature type="transmembrane region" description="Helical" evidence="8">
    <location>
        <begin position="263"/>
        <end position="284"/>
    </location>
</feature>
<organism evidence="10 11">
    <name type="scientific">Klebsormidium nitens</name>
    <name type="common">Green alga</name>
    <name type="synonym">Ulothrix nitens</name>
    <dbReference type="NCBI Taxonomy" id="105231"/>
    <lineage>
        <taxon>Eukaryota</taxon>
        <taxon>Viridiplantae</taxon>
        <taxon>Streptophyta</taxon>
        <taxon>Klebsormidiophyceae</taxon>
        <taxon>Klebsormidiales</taxon>
        <taxon>Klebsormidiaceae</taxon>
        <taxon>Klebsormidium</taxon>
    </lineage>
</organism>
<dbReference type="OMA" id="YYGPLAC"/>
<dbReference type="Pfam" id="PF05653">
    <property type="entry name" value="Mg_trans_NIPA"/>
    <property type="match status" value="1"/>
</dbReference>
<evidence type="ECO:0000256" key="2">
    <source>
        <dbReference type="ARBA" id="ARBA00007001"/>
    </source>
</evidence>
<feature type="transmembrane region" description="Helical" evidence="8">
    <location>
        <begin position="233"/>
        <end position="251"/>
    </location>
</feature>
<dbReference type="Proteomes" id="UP000054558">
    <property type="component" value="Unassembled WGS sequence"/>
</dbReference>
<feature type="transmembrane region" description="Helical" evidence="8">
    <location>
        <begin position="112"/>
        <end position="131"/>
    </location>
</feature>
<feature type="transmembrane region" description="Helical" evidence="8">
    <location>
        <begin position="193"/>
        <end position="213"/>
    </location>
</feature>
<dbReference type="InterPro" id="IPR008521">
    <property type="entry name" value="Mg_trans_NIPA"/>
</dbReference>
<dbReference type="GO" id="GO:0005769">
    <property type="term" value="C:early endosome"/>
    <property type="evidence" value="ECO:0007669"/>
    <property type="project" value="UniProtKB-SubCell"/>
</dbReference>
<dbReference type="PANTHER" id="PTHR12570">
    <property type="match status" value="1"/>
</dbReference>
<dbReference type="SUPFAM" id="SSF103481">
    <property type="entry name" value="Multidrug resistance efflux transporter EmrE"/>
    <property type="match status" value="1"/>
</dbReference>
<keyword evidence="4 8" id="KW-0967">Endosome</keyword>
<dbReference type="InterPro" id="IPR037185">
    <property type="entry name" value="EmrE-like"/>
</dbReference>
<dbReference type="EMBL" id="DF237419">
    <property type="protein sequence ID" value="GAQ88927.1"/>
    <property type="molecule type" value="Genomic_DNA"/>
</dbReference>
<feature type="region of interest" description="Disordered" evidence="9">
    <location>
        <begin position="427"/>
        <end position="463"/>
    </location>
</feature>
<comment type="subcellular location">
    <subcellularLocation>
        <location evidence="8">Cell membrane</location>
        <topology evidence="8">Multi-pass membrane protein</topology>
    </subcellularLocation>
    <subcellularLocation>
        <location evidence="8">Early endosome</location>
    </subcellularLocation>
    <subcellularLocation>
        <location evidence="1">Membrane</location>
        <topology evidence="1">Multi-pass membrane protein</topology>
    </subcellularLocation>
</comment>
<comment type="similarity">
    <text evidence="2 8">Belongs to the NIPA (TC 2.A.7) family.</text>
</comment>
<evidence type="ECO:0000256" key="3">
    <source>
        <dbReference type="ARBA" id="ARBA00022692"/>
    </source>
</evidence>
<evidence type="ECO:0000256" key="8">
    <source>
        <dbReference type="RuleBase" id="RU363078"/>
    </source>
</evidence>
<dbReference type="STRING" id="105231.A0A1Y1IJW3"/>
<keyword evidence="8" id="KW-0813">Transport</keyword>
<feature type="transmembrane region" description="Helical" evidence="8">
    <location>
        <begin position="59"/>
        <end position="79"/>
    </location>
</feature>